<organism evidence="1 2">
    <name type="scientific">Crassostrea virginica</name>
    <name type="common">Eastern oyster</name>
    <dbReference type="NCBI Taxonomy" id="6565"/>
    <lineage>
        <taxon>Eukaryota</taxon>
        <taxon>Metazoa</taxon>
        <taxon>Spiralia</taxon>
        <taxon>Lophotrochozoa</taxon>
        <taxon>Mollusca</taxon>
        <taxon>Bivalvia</taxon>
        <taxon>Autobranchia</taxon>
        <taxon>Pteriomorphia</taxon>
        <taxon>Ostreida</taxon>
        <taxon>Ostreoidea</taxon>
        <taxon>Ostreidae</taxon>
        <taxon>Crassostrea</taxon>
    </lineage>
</organism>
<dbReference type="Proteomes" id="UP000694844">
    <property type="component" value="Chromosome 1"/>
</dbReference>
<accession>A0A8B8B590</accession>
<keyword evidence="1" id="KW-1185">Reference proteome</keyword>
<dbReference type="KEGG" id="cvn:111107440"/>
<dbReference type="GeneID" id="111107440"/>
<dbReference type="AlphaFoldDB" id="A0A8B8B590"/>
<reference evidence="1" key="1">
    <citation type="submission" date="2024-06" db="UniProtKB">
        <authorList>
            <consortium name="RefSeq"/>
        </authorList>
    </citation>
    <scope>NUCLEOTIDE SEQUENCE [LARGE SCALE GENOMIC DNA]</scope>
</reference>
<evidence type="ECO:0000313" key="1">
    <source>
        <dbReference type="Proteomes" id="UP000694844"/>
    </source>
</evidence>
<proteinExistence type="predicted"/>
<protein>
    <submittedName>
        <fullName evidence="2">Uncharacterized protein LOC111107440</fullName>
    </submittedName>
</protein>
<name>A0A8B8B590_CRAVI</name>
<reference evidence="2" key="2">
    <citation type="submission" date="2025-08" db="UniProtKB">
        <authorList>
            <consortium name="RefSeq"/>
        </authorList>
    </citation>
    <scope>IDENTIFICATION</scope>
    <source>
        <tissue evidence="2">Whole sample</tissue>
    </source>
</reference>
<evidence type="ECO:0000313" key="2">
    <source>
        <dbReference type="RefSeq" id="XP_022298351.1"/>
    </source>
</evidence>
<dbReference type="RefSeq" id="XP_022298351.1">
    <property type="nucleotide sequence ID" value="XM_022442643.1"/>
</dbReference>
<sequence>MLFMLTSGLNDDAIMQAVCAAVGPTGFISAVRRRCVSGKYETCDIICKNAVCSMRSIYGNQGSTAGICVAAYHLYSKRNTLKNGEKGKATIAMQRFDKGCKNHGVVQISVAVKLRELSSVNELNLCSKFLYTKYI</sequence>
<gene>
    <name evidence="2" type="primary">LOC111107440</name>
</gene>